<dbReference type="AlphaFoldDB" id="A0A2P2NFS4"/>
<dbReference type="EMBL" id="GGEC01060844">
    <property type="protein sequence ID" value="MBX41328.1"/>
    <property type="molecule type" value="Transcribed_RNA"/>
</dbReference>
<name>A0A2P2NFS4_RHIMU</name>
<accession>A0A2P2NFS4</accession>
<sequence length="58" mass="7022">MMRNIFSLWIMSRSLDRVMMLKVFGINELKDNVLVIVVEVNKELKAWYTKPYVEESKW</sequence>
<proteinExistence type="predicted"/>
<protein>
    <submittedName>
        <fullName evidence="1">Uncharacterized protein</fullName>
    </submittedName>
</protein>
<organism evidence="1">
    <name type="scientific">Rhizophora mucronata</name>
    <name type="common">Asiatic mangrove</name>
    <dbReference type="NCBI Taxonomy" id="61149"/>
    <lineage>
        <taxon>Eukaryota</taxon>
        <taxon>Viridiplantae</taxon>
        <taxon>Streptophyta</taxon>
        <taxon>Embryophyta</taxon>
        <taxon>Tracheophyta</taxon>
        <taxon>Spermatophyta</taxon>
        <taxon>Magnoliopsida</taxon>
        <taxon>eudicotyledons</taxon>
        <taxon>Gunneridae</taxon>
        <taxon>Pentapetalae</taxon>
        <taxon>rosids</taxon>
        <taxon>fabids</taxon>
        <taxon>Malpighiales</taxon>
        <taxon>Rhizophoraceae</taxon>
        <taxon>Rhizophora</taxon>
    </lineage>
</organism>
<reference evidence="1" key="1">
    <citation type="submission" date="2018-02" db="EMBL/GenBank/DDBJ databases">
        <title>Rhizophora mucronata_Transcriptome.</title>
        <authorList>
            <person name="Meera S.P."/>
            <person name="Sreeshan A."/>
            <person name="Augustine A."/>
        </authorList>
    </citation>
    <scope>NUCLEOTIDE SEQUENCE</scope>
    <source>
        <tissue evidence="1">Leaf</tissue>
    </source>
</reference>
<evidence type="ECO:0000313" key="1">
    <source>
        <dbReference type="EMBL" id="MBX41328.1"/>
    </source>
</evidence>